<accession>A0AAJ5X831</accession>
<evidence type="ECO:0000313" key="6">
    <source>
        <dbReference type="Proteomes" id="UP001218362"/>
    </source>
</evidence>
<dbReference type="EMBL" id="CP119316">
    <property type="protein sequence ID" value="WEK47630.1"/>
    <property type="molecule type" value="Genomic_DNA"/>
</dbReference>
<dbReference type="InterPro" id="IPR057326">
    <property type="entry name" value="KR_dom"/>
</dbReference>
<sequence length="251" mass="25442">MTDFNGRTALITGAASGIGAACARWLDSRGAAKLVLVDRDEAGLAGLHLSCASERHIGDVSDPAFWDVLEGSLERLDHAVVNAGIAAGKPIAEESFEDWRRVMAVNLDGAFLTLRAALRAIAKGEQGGSVVVLASATAVKPIPGTGAYGASKAALAHLAKIAALENAAAKIRVNAIAPGGVDTPIWDSDANFRALAADIGRDAAIGTFASGTPLGRFASPEEIAGTIGWLLSDDAANITGAVLSSDGGFGL</sequence>
<organism evidence="5 6">
    <name type="scientific">Candidatus Andeanibacterium colombiense</name>
    <dbReference type="NCBI Taxonomy" id="3121345"/>
    <lineage>
        <taxon>Bacteria</taxon>
        <taxon>Pseudomonadati</taxon>
        <taxon>Pseudomonadota</taxon>
        <taxon>Alphaproteobacteria</taxon>
        <taxon>Sphingomonadales</taxon>
        <taxon>Sphingomonadaceae</taxon>
        <taxon>Candidatus Andeanibacterium</taxon>
    </lineage>
</organism>
<feature type="domain" description="Ketoreductase" evidence="4">
    <location>
        <begin position="7"/>
        <end position="189"/>
    </location>
</feature>
<gene>
    <name evidence="5" type="ORF">P0Y56_04875</name>
</gene>
<dbReference type="PROSITE" id="PS00061">
    <property type="entry name" value="ADH_SHORT"/>
    <property type="match status" value="1"/>
</dbReference>
<dbReference type="PANTHER" id="PTHR24321:SF8">
    <property type="entry name" value="ESTRADIOL 17-BETA-DEHYDROGENASE 8-RELATED"/>
    <property type="match status" value="1"/>
</dbReference>
<keyword evidence="2" id="KW-0560">Oxidoreductase</keyword>
<dbReference type="PANTHER" id="PTHR24321">
    <property type="entry name" value="DEHYDROGENASES, SHORT CHAIN"/>
    <property type="match status" value="1"/>
</dbReference>
<name>A0AAJ5X831_9SPHN</name>
<evidence type="ECO:0000313" key="5">
    <source>
        <dbReference type="EMBL" id="WEK47630.1"/>
    </source>
</evidence>
<dbReference type="Gene3D" id="3.40.50.720">
    <property type="entry name" value="NAD(P)-binding Rossmann-like Domain"/>
    <property type="match status" value="1"/>
</dbReference>
<protein>
    <submittedName>
        <fullName evidence="5">SDR family NAD(P)-dependent oxidoreductase</fullName>
    </submittedName>
</protein>
<evidence type="ECO:0000256" key="3">
    <source>
        <dbReference type="ARBA" id="ARBA00023027"/>
    </source>
</evidence>
<dbReference type="PROSITE" id="PS51257">
    <property type="entry name" value="PROKAR_LIPOPROTEIN"/>
    <property type="match status" value="1"/>
</dbReference>
<keyword evidence="3" id="KW-0520">NAD</keyword>
<dbReference type="KEGG" id="acob:P0Y56_04875"/>
<dbReference type="PRINTS" id="PR00081">
    <property type="entry name" value="GDHRDH"/>
</dbReference>
<dbReference type="FunFam" id="3.40.50.720:FF:000084">
    <property type="entry name" value="Short-chain dehydrogenase reductase"/>
    <property type="match status" value="1"/>
</dbReference>
<proteinExistence type="inferred from homology"/>
<reference evidence="5" key="1">
    <citation type="submission" date="2023-03" db="EMBL/GenBank/DDBJ databases">
        <title>Andean soil-derived lignocellulolytic bacterial consortium as a source of novel taxa and putative plastic-active enzymes.</title>
        <authorList>
            <person name="Diaz-Garcia L."/>
            <person name="Chuvochina M."/>
            <person name="Feuerriegel G."/>
            <person name="Bunk B."/>
            <person name="Sproer C."/>
            <person name="Streit W.R."/>
            <person name="Rodriguez L.M."/>
            <person name="Overmann J."/>
            <person name="Jimenez D.J."/>
        </authorList>
    </citation>
    <scope>NUCLEOTIDE SEQUENCE</scope>
    <source>
        <strain evidence="5">MAG 26</strain>
    </source>
</reference>
<dbReference type="GO" id="GO:0016491">
    <property type="term" value="F:oxidoreductase activity"/>
    <property type="evidence" value="ECO:0007669"/>
    <property type="project" value="UniProtKB-KW"/>
</dbReference>
<comment type="similarity">
    <text evidence="1">Belongs to the short-chain dehydrogenases/reductases (SDR) family.</text>
</comment>
<dbReference type="Proteomes" id="UP001218362">
    <property type="component" value="Chromosome"/>
</dbReference>
<dbReference type="CDD" id="cd05233">
    <property type="entry name" value="SDR_c"/>
    <property type="match status" value="1"/>
</dbReference>
<evidence type="ECO:0000256" key="1">
    <source>
        <dbReference type="ARBA" id="ARBA00006484"/>
    </source>
</evidence>
<dbReference type="SUPFAM" id="SSF51735">
    <property type="entry name" value="NAD(P)-binding Rossmann-fold domains"/>
    <property type="match status" value="1"/>
</dbReference>
<dbReference type="AlphaFoldDB" id="A0AAJ5X831"/>
<dbReference type="InterPro" id="IPR020904">
    <property type="entry name" value="Sc_DH/Rdtase_CS"/>
</dbReference>
<evidence type="ECO:0000259" key="4">
    <source>
        <dbReference type="SMART" id="SM00822"/>
    </source>
</evidence>
<dbReference type="Pfam" id="PF13561">
    <property type="entry name" value="adh_short_C2"/>
    <property type="match status" value="1"/>
</dbReference>
<dbReference type="InterPro" id="IPR036291">
    <property type="entry name" value="NAD(P)-bd_dom_sf"/>
</dbReference>
<dbReference type="SMART" id="SM00822">
    <property type="entry name" value="PKS_KR"/>
    <property type="match status" value="1"/>
</dbReference>
<dbReference type="InterPro" id="IPR002347">
    <property type="entry name" value="SDR_fam"/>
</dbReference>
<evidence type="ECO:0000256" key="2">
    <source>
        <dbReference type="ARBA" id="ARBA00023002"/>
    </source>
</evidence>